<dbReference type="FunFam" id="3.20.20.100:FF:000015">
    <property type="entry name" value="Oxidoreductase, aldo/keto reductase family"/>
    <property type="match status" value="1"/>
</dbReference>
<evidence type="ECO:0000256" key="4">
    <source>
        <dbReference type="PIRSR" id="PIRSR000097-1"/>
    </source>
</evidence>
<comment type="similarity">
    <text evidence="1">Belongs to the aldo/keto reductase family.</text>
</comment>
<dbReference type="InterPro" id="IPR020471">
    <property type="entry name" value="AKR"/>
</dbReference>
<dbReference type="PROSITE" id="PS00062">
    <property type="entry name" value="ALDOKETO_REDUCTASE_2"/>
    <property type="match status" value="1"/>
</dbReference>
<gene>
    <name evidence="8" type="ORF">SAMN05421676_102217</name>
</gene>
<protein>
    <submittedName>
        <fullName evidence="8">Aldo/keto reductase</fullName>
    </submittedName>
</protein>
<feature type="domain" description="NADP-dependent oxidoreductase" evidence="7">
    <location>
        <begin position="29"/>
        <end position="260"/>
    </location>
</feature>
<dbReference type="Gene3D" id="3.20.20.100">
    <property type="entry name" value="NADP-dependent oxidoreductase domain"/>
    <property type="match status" value="1"/>
</dbReference>
<evidence type="ECO:0000256" key="1">
    <source>
        <dbReference type="ARBA" id="ARBA00007905"/>
    </source>
</evidence>
<dbReference type="GO" id="GO:0016616">
    <property type="term" value="F:oxidoreductase activity, acting on the CH-OH group of donors, NAD or NADP as acceptor"/>
    <property type="evidence" value="ECO:0007669"/>
    <property type="project" value="UniProtKB-ARBA"/>
</dbReference>
<dbReference type="InterPro" id="IPR023210">
    <property type="entry name" value="NADP_OxRdtase_dom"/>
</dbReference>
<dbReference type="AlphaFoldDB" id="A0A1I0APH0"/>
<dbReference type="OrthoDB" id="9804790at2"/>
<evidence type="ECO:0000256" key="5">
    <source>
        <dbReference type="PIRSR" id="PIRSR000097-2"/>
    </source>
</evidence>
<feature type="binding site" evidence="5">
    <location>
        <position position="110"/>
    </location>
    <ligand>
        <name>substrate</name>
    </ligand>
</feature>
<dbReference type="PROSITE" id="PS00798">
    <property type="entry name" value="ALDOKETO_REDUCTASE_1"/>
    <property type="match status" value="1"/>
</dbReference>
<dbReference type="PIRSF" id="PIRSF000097">
    <property type="entry name" value="AKR"/>
    <property type="match status" value="1"/>
</dbReference>
<evidence type="ECO:0000256" key="2">
    <source>
        <dbReference type="ARBA" id="ARBA00022857"/>
    </source>
</evidence>
<keyword evidence="2" id="KW-0521">NADP</keyword>
<dbReference type="PROSITE" id="PS00063">
    <property type="entry name" value="ALDOKETO_REDUCTASE_3"/>
    <property type="match status" value="1"/>
</dbReference>
<keyword evidence="3" id="KW-0560">Oxidoreductase</keyword>
<dbReference type="PRINTS" id="PR00069">
    <property type="entry name" value="ALDKETRDTASE"/>
</dbReference>
<name>A0A1I0APH0_9BACI</name>
<organism evidence="8 9">
    <name type="scientific">Salinibacillus kushneri</name>
    <dbReference type="NCBI Taxonomy" id="237682"/>
    <lineage>
        <taxon>Bacteria</taxon>
        <taxon>Bacillati</taxon>
        <taxon>Bacillota</taxon>
        <taxon>Bacilli</taxon>
        <taxon>Bacillales</taxon>
        <taxon>Bacillaceae</taxon>
        <taxon>Salinibacillus</taxon>
    </lineage>
</organism>
<evidence type="ECO:0000313" key="9">
    <source>
        <dbReference type="Proteomes" id="UP000199095"/>
    </source>
</evidence>
<evidence type="ECO:0000313" key="8">
    <source>
        <dbReference type="EMBL" id="SES96059.1"/>
    </source>
</evidence>
<dbReference type="STRING" id="237682.SAMN05421676_102217"/>
<dbReference type="InterPro" id="IPR036812">
    <property type="entry name" value="NAD(P)_OxRdtase_dom_sf"/>
</dbReference>
<reference evidence="9" key="1">
    <citation type="submission" date="2016-10" db="EMBL/GenBank/DDBJ databases">
        <authorList>
            <person name="Varghese N."/>
            <person name="Submissions S."/>
        </authorList>
    </citation>
    <scope>NUCLEOTIDE SEQUENCE [LARGE SCALE GENOMIC DNA]</scope>
    <source>
        <strain evidence="9">CGMCC 1.3566</strain>
    </source>
</reference>
<dbReference type="PANTHER" id="PTHR43827:SF3">
    <property type="entry name" value="NADP-DEPENDENT OXIDOREDUCTASE DOMAIN-CONTAINING PROTEIN"/>
    <property type="match status" value="1"/>
</dbReference>
<dbReference type="RefSeq" id="WP_093132005.1">
    <property type="nucleotide sequence ID" value="NZ_FOHJ01000002.1"/>
</dbReference>
<feature type="active site" description="Proton donor" evidence="4">
    <location>
        <position position="52"/>
    </location>
</feature>
<feature type="site" description="Lowers pKa of active site Tyr" evidence="6">
    <location>
        <position position="77"/>
    </location>
</feature>
<dbReference type="Proteomes" id="UP000199095">
    <property type="component" value="Unassembled WGS sequence"/>
</dbReference>
<proteinExistence type="inferred from homology"/>
<dbReference type="PANTHER" id="PTHR43827">
    <property type="entry name" value="2,5-DIKETO-D-GLUCONIC ACID REDUCTASE"/>
    <property type="match status" value="1"/>
</dbReference>
<dbReference type="Pfam" id="PF00248">
    <property type="entry name" value="Aldo_ket_red"/>
    <property type="match status" value="1"/>
</dbReference>
<evidence type="ECO:0000256" key="3">
    <source>
        <dbReference type="ARBA" id="ARBA00023002"/>
    </source>
</evidence>
<evidence type="ECO:0000256" key="6">
    <source>
        <dbReference type="PIRSR" id="PIRSR000097-3"/>
    </source>
</evidence>
<dbReference type="InterPro" id="IPR018170">
    <property type="entry name" value="Aldo/ket_reductase_CS"/>
</dbReference>
<accession>A0A1I0APH0</accession>
<evidence type="ECO:0000259" key="7">
    <source>
        <dbReference type="Pfam" id="PF00248"/>
    </source>
</evidence>
<dbReference type="CDD" id="cd19157">
    <property type="entry name" value="AKR_AKR5G1-3"/>
    <property type="match status" value="1"/>
</dbReference>
<dbReference type="SUPFAM" id="SSF51430">
    <property type="entry name" value="NAD(P)-linked oxidoreductase"/>
    <property type="match status" value="1"/>
</dbReference>
<dbReference type="EMBL" id="FOHJ01000002">
    <property type="protein sequence ID" value="SES96059.1"/>
    <property type="molecule type" value="Genomic_DNA"/>
</dbReference>
<sequence>MSLTSTVTLHNGVKIPWVGLGVYKVEKGTEAVDTVKAALDLGYRSIDTAAFYENEKEVGQAIRESGLNREDIFVTSKVWNTEQGYEETLKAFDDSLQKLGLGYIDLYLIHWPVPGKFKDTWRALEEVYEQGKVRAIGVSNFQIHHLEELMKEAKIKPMVDQVEFHPQLYQKDLLDFCKENEIQLEAWGPLGRSRYLDDPVLNEIAEKYGKTAAQVILRWEYQHEIVIIPKSTKPHRQKENADIFDFALTAEDMKKIDALNQDKRTGKHPDEFPY</sequence>
<keyword evidence="9" id="KW-1185">Reference proteome</keyword>
<dbReference type="InterPro" id="IPR044500">
    <property type="entry name" value="AKR5G"/>
</dbReference>